<keyword evidence="1 2" id="KW-0129">CBS domain</keyword>
<dbReference type="Proteomes" id="UP000294299">
    <property type="component" value="Chromosome NFRAN"/>
</dbReference>
<dbReference type="SMART" id="SM00116">
    <property type="entry name" value="CBS"/>
    <property type="match status" value="2"/>
</dbReference>
<evidence type="ECO:0000256" key="1">
    <source>
        <dbReference type="ARBA" id="ARBA00023122"/>
    </source>
</evidence>
<dbReference type="AlphaFoldDB" id="A0A484I7D5"/>
<dbReference type="EC" id="1.1.1.205" evidence="4"/>
<dbReference type="InterPro" id="IPR000644">
    <property type="entry name" value="CBS_dom"/>
</dbReference>
<keyword evidence="4" id="KW-0560">Oxidoreductase</keyword>
<dbReference type="Gene3D" id="3.10.580.10">
    <property type="entry name" value="CBS-domain"/>
    <property type="match status" value="1"/>
</dbReference>
<dbReference type="InterPro" id="IPR051257">
    <property type="entry name" value="Diverse_CBS-Domain"/>
</dbReference>
<dbReference type="InterPro" id="IPR046342">
    <property type="entry name" value="CBS_dom_sf"/>
</dbReference>
<keyword evidence="5" id="KW-1185">Reference proteome</keyword>
<dbReference type="OrthoDB" id="43333at2157"/>
<name>A0A484I7D5_9ARCH</name>
<evidence type="ECO:0000313" key="5">
    <source>
        <dbReference type="Proteomes" id="UP000294299"/>
    </source>
</evidence>
<feature type="domain" description="CBS" evidence="3">
    <location>
        <begin position="77"/>
        <end position="134"/>
    </location>
</feature>
<sequence>MSTVSEIMSAREPLTIKAYSNNTAHDVATLLTKHRIGSVLVIDKDMTPIGIITERDLIKRVCLENLNASKVLVEDIMSSPLITIMAYDSVDTASRIMRSNKIKRLPVMESDNRIIGVISVTDIARNLAKILLDDYNRFRSLRNVLEMNDIAN</sequence>
<dbReference type="GO" id="GO:0003938">
    <property type="term" value="F:IMP dehydrogenase activity"/>
    <property type="evidence" value="ECO:0007669"/>
    <property type="project" value="UniProtKB-EC"/>
</dbReference>
<evidence type="ECO:0000256" key="2">
    <source>
        <dbReference type="PROSITE-ProRule" id="PRU00703"/>
    </source>
</evidence>
<organism evidence="4 5">
    <name type="scientific">Candidatus Nitrosocosmicus franklandianus</name>
    <dbReference type="NCBI Taxonomy" id="1798806"/>
    <lineage>
        <taxon>Archaea</taxon>
        <taxon>Nitrososphaerota</taxon>
        <taxon>Nitrososphaeria</taxon>
        <taxon>Nitrososphaerales</taxon>
        <taxon>Nitrososphaeraceae</taxon>
        <taxon>Candidatus Nitrosocosmicus</taxon>
    </lineage>
</organism>
<dbReference type="RefSeq" id="WP_134482996.1">
    <property type="nucleotide sequence ID" value="NZ_LR216287.1"/>
</dbReference>
<evidence type="ECO:0000313" key="4">
    <source>
        <dbReference type="EMBL" id="VFJ13016.1"/>
    </source>
</evidence>
<dbReference type="PANTHER" id="PTHR43080">
    <property type="entry name" value="CBS DOMAIN-CONTAINING PROTEIN CBSX3, MITOCHONDRIAL"/>
    <property type="match status" value="1"/>
</dbReference>
<dbReference type="Pfam" id="PF00571">
    <property type="entry name" value="CBS"/>
    <property type="match status" value="2"/>
</dbReference>
<dbReference type="KEGG" id="nfn:NFRAN_0694"/>
<evidence type="ECO:0000259" key="3">
    <source>
        <dbReference type="PROSITE" id="PS51371"/>
    </source>
</evidence>
<dbReference type="PANTHER" id="PTHR43080:SF2">
    <property type="entry name" value="CBS DOMAIN-CONTAINING PROTEIN"/>
    <property type="match status" value="1"/>
</dbReference>
<dbReference type="EMBL" id="LR216287">
    <property type="protein sequence ID" value="VFJ13016.1"/>
    <property type="molecule type" value="Genomic_DNA"/>
</dbReference>
<protein>
    <submittedName>
        <fullName evidence="4">Inosine-5'-monophosphate dehydrogenase</fullName>
        <ecNumber evidence="4">1.1.1.205</ecNumber>
    </submittedName>
</protein>
<feature type="domain" description="CBS" evidence="3">
    <location>
        <begin position="8"/>
        <end position="69"/>
    </location>
</feature>
<dbReference type="GeneID" id="39420189"/>
<gene>
    <name evidence="4" type="primary">guaB</name>
    <name evidence="4" type="ORF">NFRAN_0694</name>
</gene>
<proteinExistence type="predicted"/>
<dbReference type="SUPFAM" id="SSF54631">
    <property type="entry name" value="CBS-domain pair"/>
    <property type="match status" value="1"/>
</dbReference>
<reference evidence="4 5" key="1">
    <citation type="submission" date="2019-02" db="EMBL/GenBank/DDBJ databases">
        <authorList>
            <person name="Lehtovirta-Morley E L."/>
        </authorList>
    </citation>
    <scope>NUCLEOTIDE SEQUENCE [LARGE SCALE GENOMIC DNA]</scope>
    <source>
        <strain evidence="4">NFRAN1</strain>
    </source>
</reference>
<accession>A0A484I7D5</accession>
<dbReference type="PROSITE" id="PS51371">
    <property type="entry name" value="CBS"/>
    <property type="match status" value="2"/>
</dbReference>